<dbReference type="PANTHER" id="PTHR13026:SF0">
    <property type="entry name" value="RIBOSOMAL RNA PROCESSING 1B"/>
    <property type="match status" value="1"/>
</dbReference>
<evidence type="ECO:0000256" key="2">
    <source>
        <dbReference type="ARBA" id="ARBA00006374"/>
    </source>
</evidence>
<comment type="similarity">
    <text evidence="2">Belongs to the RRP1 family.</text>
</comment>
<sequence>MPKASKNDTYPFVKKLAANDRPTRDAALESLKKFLRPKRAFDDLELQKLCKGLFFSMWFSDRPRTQQRLADDLASLLAVVHDDNFIPLLSAFWAIIAREWDGIDQHRIDKFYLLLRRYAAAGLRRLRDNDWDDNLVAQYNQAMAKVPLNPDSVKIPNAIRLHMFDIYVDELERVLKEKSSSSDDEIDVDGVPFDALLEPVRTIAAKHPNKTIRQKAQQYVLDDSRLIQWGAVEAQEPSDDEDDEDEWGGFD</sequence>
<dbReference type="GO" id="GO:0005634">
    <property type="term" value="C:nucleus"/>
    <property type="evidence" value="ECO:0007669"/>
    <property type="project" value="UniProtKB-SubCell"/>
</dbReference>
<dbReference type="EMBL" id="HG937692">
    <property type="protein sequence ID" value="CDP36085.1"/>
    <property type="molecule type" value="Genomic_DNA"/>
</dbReference>
<proteinExistence type="inferred from homology"/>
<organism evidence="6">
    <name type="scientific">Blastobotrys adeninivorans</name>
    <name type="common">Yeast</name>
    <name type="synonym">Arxula adeninivorans</name>
    <dbReference type="NCBI Taxonomy" id="409370"/>
    <lineage>
        <taxon>Eukaryota</taxon>
        <taxon>Fungi</taxon>
        <taxon>Dikarya</taxon>
        <taxon>Ascomycota</taxon>
        <taxon>Saccharomycotina</taxon>
        <taxon>Dipodascomycetes</taxon>
        <taxon>Dipodascales</taxon>
        <taxon>Trichomonascaceae</taxon>
        <taxon>Blastobotrys</taxon>
    </lineage>
</organism>
<reference evidence="6" key="2">
    <citation type="submission" date="2014-06" db="EMBL/GenBank/DDBJ databases">
        <title>The complete genome of Blastobotrys (Arxula) adeninivorans LS3 - a yeast of biotechnological interest.</title>
        <authorList>
            <person name="Kunze G."/>
            <person name="Gaillardin C."/>
            <person name="Czernicka M."/>
            <person name="Durrens P."/>
            <person name="Martin T."/>
            <person name="Boer E."/>
            <person name="Gabaldon T."/>
            <person name="Cruz J."/>
            <person name="Talla E."/>
            <person name="Marck C."/>
            <person name="Goffeau A."/>
            <person name="Barbe V."/>
            <person name="Baret P."/>
            <person name="Baronian K."/>
            <person name="Beier S."/>
            <person name="Bleykasten C."/>
            <person name="Bode R."/>
            <person name="Casaregola S."/>
            <person name="Despons L."/>
            <person name="Fairhead C."/>
            <person name="Giersberg M."/>
            <person name="Gierski P."/>
            <person name="Hahnel U."/>
            <person name="Hartmann A."/>
            <person name="Jankowska D."/>
            <person name="Jubin C."/>
            <person name="Jung P."/>
            <person name="Lafontaine I."/>
            <person name="Leh-Louis V."/>
            <person name="Lemaire M."/>
            <person name="Marcet-Houben M."/>
            <person name="Mascher M."/>
            <person name="Morel G."/>
            <person name="Richard G.-F."/>
            <person name="Riechen J."/>
            <person name="Sacerdot C."/>
            <person name="Sarkar A."/>
            <person name="Savel G."/>
            <person name="Schacherer J."/>
            <person name="Sherman D."/>
            <person name="Straub M.-L."/>
            <person name="Stein N."/>
            <person name="Thierry A."/>
            <person name="Trautwein-Schult A."/>
            <person name="Westhof E."/>
            <person name="Worch S."/>
            <person name="Dujon B."/>
            <person name="Souciet J.-L."/>
            <person name="Wincker P."/>
            <person name="Scholz U."/>
            <person name="Neuveglise N."/>
        </authorList>
    </citation>
    <scope>NUCLEOTIDE SEQUENCE</scope>
    <source>
        <strain evidence="6">LS3</strain>
    </source>
</reference>
<evidence type="ECO:0000256" key="4">
    <source>
        <dbReference type="ARBA" id="ARBA00023242"/>
    </source>
</evidence>
<evidence type="ECO:0000256" key="3">
    <source>
        <dbReference type="ARBA" id="ARBA00022552"/>
    </source>
</evidence>
<name>A0A060T4P6_BLAAD</name>
<dbReference type="GO" id="GO:0006364">
    <property type="term" value="P:rRNA processing"/>
    <property type="evidence" value="ECO:0007669"/>
    <property type="project" value="UniProtKB-KW"/>
</dbReference>
<comment type="subcellular location">
    <subcellularLocation>
        <location evidence="1">Nucleus</location>
    </subcellularLocation>
</comment>
<dbReference type="AlphaFoldDB" id="A0A060T4P6"/>
<feature type="compositionally biased region" description="Acidic residues" evidence="5">
    <location>
        <begin position="236"/>
        <end position="251"/>
    </location>
</feature>
<gene>
    <name evidence="6" type="ORF">GNLVRS02_ARAD1B04950g</name>
</gene>
<feature type="region of interest" description="Disordered" evidence="5">
    <location>
        <begin position="231"/>
        <end position="251"/>
    </location>
</feature>
<reference evidence="6" key="1">
    <citation type="submission" date="2014-02" db="EMBL/GenBank/DDBJ databases">
        <authorList>
            <person name="Genoscope - CEA"/>
        </authorList>
    </citation>
    <scope>NUCLEOTIDE SEQUENCE</scope>
    <source>
        <strain evidence="6">LS3</strain>
    </source>
</reference>
<keyword evidence="4" id="KW-0539">Nucleus</keyword>
<evidence type="ECO:0000256" key="1">
    <source>
        <dbReference type="ARBA" id="ARBA00004123"/>
    </source>
</evidence>
<dbReference type="GO" id="GO:0030688">
    <property type="term" value="C:preribosome, small subunit precursor"/>
    <property type="evidence" value="ECO:0007669"/>
    <property type="project" value="InterPro"/>
</dbReference>
<accession>A0A060T4P6</accession>
<dbReference type="Pfam" id="PF05997">
    <property type="entry name" value="Nop52"/>
    <property type="match status" value="1"/>
</dbReference>
<dbReference type="PhylomeDB" id="A0A060T4P6"/>
<evidence type="ECO:0000313" key="6">
    <source>
        <dbReference type="EMBL" id="CDP36085.1"/>
    </source>
</evidence>
<keyword evidence="3" id="KW-0698">rRNA processing</keyword>
<evidence type="ECO:0000256" key="5">
    <source>
        <dbReference type="SAM" id="MobiDB-lite"/>
    </source>
</evidence>
<protein>
    <submittedName>
        <fullName evidence="6">ARAD1B04950p</fullName>
    </submittedName>
</protein>
<dbReference type="InterPro" id="IPR010301">
    <property type="entry name" value="RRP1"/>
</dbReference>
<dbReference type="PANTHER" id="PTHR13026">
    <property type="entry name" value="NNP-1 PROTEIN NOVEL NUCLEAR PROTEIN 1 NOP52"/>
    <property type="match status" value="1"/>
</dbReference>